<sequence>MLSKTLYVQANPNTGEFIYNEMERLCKRMFGMKITPASTLEEADFKLLSDEQKQRANLKDAFSLKVTSAKISIHANTDVALLIAVYRFAYEFGARFLRPGRSNEILPSLREEDFEKANIQLDETASFAHRGVCIEGADKIENIVDFIDWLPKIGMNSFFIQFENPYPFLKRWYEHEFNPYQEKEPFSIEIAQQMSDSVDEAMHKRGIVQHRVGHGWTGEVLGYSSKYGWESGVSLPEDKKPLVAEIAGKRELFNGAPILTSLDFANPEVTKQLVDIVVSYAQEHSDVDYLHVWLSDACNNICECEECKKTFPSDQYVDFLNALDKKLTEKGLDTHICFLLYHELLFAPEHAKIANPERFTMMFAPISRTFEKSYADVDYKNGIPQTEAYNRNNTVMPNSLEENLSYLFSWKKAFQGDGFVYDYPLGRAHYGDLGYMAISSTIYRDIAHLSKLGLDGYISCQELRAGFPHNFPNYVMGSMLWNNTRTYDDIKQEYFASLYGNSWKTAVDWLQTVSYLSSCDYFNAIGERINLKQSEQFNAIACLADSMVTTISKQISNETGHIANEWLLLSWHREYVKKLSQALREISCGHNEQAQQYWYEFLDFIRREENNIQPNLDVYRVIEVAKNYAGFKL</sequence>
<dbReference type="Pfam" id="PF16126">
    <property type="entry name" value="DUF4838"/>
    <property type="match status" value="1"/>
</dbReference>
<comment type="caution">
    <text evidence="1">The sequence shown here is derived from an EMBL/GenBank/DDBJ whole genome shotgun (WGS) entry which is preliminary data.</text>
</comment>
<protein>
    <submittedName>
        <fullName evidence="1">DUF4838 domain-containing protein</fullName>
    </submittedName>
</protein>
<dbReference type="InterPro" id="IPR032287">
    <property type="entry name" value="DUF4838"/>
</dbReference>
<evidence type="ECO:0000313" key="1">
    <source>
        <dbReference type="EMBL" id="MDK7064038.1"/>
    </source>
</evidence>
<proteinExistence type="predicted"/>
<dbReference type="RefSeq" id="WP_075038672.1">
    <property type="nucleotide sequence ID" value="NZ_CP033836.1"/>
</dbReference>
<evidence type="ECO:0000313" key="2">
    <source>
        <dbReference type="Proteomes" id="UP001237784"/>
    </source>
</evidence>
<dbReference type="AlphaFoldDB" id="A0AAP8TIL4"/>
<accession>A0AAP8TIL4</accession>
<dbReference type="Proteomes" id="UP001237784">
    <property type="component" value="Unassembled WGS sequence"/>
</dbReference>
<organism evidence="1 2">
    <name type="scientific">Gardnerella vaginalis</name>
    <dbReference type="NCBI Taxonomy" id="2702"/>
    <lineage>
        <taxon>Bacteria</taxon>
        <taxon>Bacillati</taxon>
        <taxon>Actinomycetota</taxon>
        <taxon>Actinomycetes</taxon>
        <taxon>Bifidobacteriales</taxon>
        <taxon>Bifidobacteriaceae</taxon>
        <taxon>Gardnerella</taxon>
    </lineage>
</organism>
<dbReference type="EMBL" id="JASOME010000007">
    <property type="protein sequence ID" value="MDK7064038.1"/>
    <property type="molecule type" value="Genomic_DNA"/>
</dbReference>
<reference evidence="1" key="1">
    <citation type="submission" date="2023-05" db="EMBL/GenBank/DDBJ databases">
        <title>Cataloging the Phylogenetic Diversity of Human Bladder Bacteria.</title>
        <authorList>
            <person name="Du J."/>
        </authorList>
    </citation>
    <scope>NUCLEOTIDE SEQUENCE</scope>
    <source>
        <strain evidence="1">UMB6789</strain>
    </source>
</reference>
<name>A0AAP8TIL4_GARVA</name>
<gene>
    <name evidence="1" type="ORF">QP372_05860</name>
</gene>